<accession>A0AAD7NWU9</accession>
<name>A0AAD7NWU9_9AGAR</name>
<reference evidence="2" key="1">
    <citation type="submission" date="2023-03" db="EMBL/GenBank/DDBJ databases">
        <title>Massive genome expansion in bonnet fungi (Mycena s.s.) driven by repeated elements and novel gene families across ecological guilds.</title>
        <authorList>
            <consortium name="Lawrence Berkeley National Laboratory"/>
            <person name="Harder C.B."/>
            <person name="Miyauchi S."/>
            <person name="Viragh M."/>
            <person name="Kuo A."/>
            <person name="Thoen E."/>
            <person name="Andreopoulos B."/>
            <person name="Lu D."/>
            <person name="Skrede I."/>
            <person name="Drula E."/>
            <person name="Henrissat B."/>
            <person name="Morin E."/>
            <person name="Kohler A."/>
            <person name="Barry K."/>
            <person name="LaButti K."/>
            <person name="Morin E."/>
            <person name="Salamov A."/>
            <person name="Lipzen A."/>
            <person name="Mereny Z."/>
            <person name="Hegedus B."/>
            <person name="Baldrian P."/>
            <person name="Stursova M."/>
            <person name="Weitz H."/>
            <person name="Taylor A."/>
            <person name="Grigoriev I.V."/>
            <person name="Nagy L.G."/>
            <person name="Martin F."/>
            <person name="Kauserud H."/>
        </authorList>
    </citation>
    <scope>NUCLEOTIDE SEQUENCE</scope>
    <source>
        <strain evidence="2">CBHHK182m</strain>
    </source>
</reference>
<evidence type="ECO:0000313" key="3">
    <source>
        <dbReference type="Proteomes" id="UP001215598"/>
    </source>
</evidence>
<evidence type="ECO:0000313" key="2">
    <source>
        <dbReference type="EMBL" id="KAJ7778304.1"/>
    </source>
</evidence>
<organism evidence="2 3">
    <name type="scientific">Mycena metata</name>
    <dbReference type="NCBI Taxonomy" id="1033252"/>
    <lineage>
        <taxon>Eukaryota</taxon>
        <taxon>Fungi</taxon>
        <taxon>Dikarya</taxon>
        <taxon>Basidiomycota</taxon>
        <taxon>Agaricomycotina</taxon>
        <taxon>Agaricomycetes</taxon>
        <taxon>Agaricomycetidae</taxon>
        <taxon>Agaricales</taxon>
        <taxon>Marasmiineae</taxon>
        <taxon>Mycenaceae</taxon>
        <taxon>Mycena</taxon>
    </lineage>
</organism>
<comment type="caution">
    <text evidence="2">The sequence shown here is derived from an EMBL/GenBank/DDBJ whole genome shotgun (WGS) entry which is preliminary data.</text>
</comment>
<dbReference type="Proteomes" id="UP001215598">
    <property type="component" value="Unassembled WGS sequence"/>
</dbReference>
<sequence>MSWWDYGYQIAGIADRPTPIPGTTVRTRCRTTGKPSSKTPPVLLLFGRFSELFGGGASTDSVRNQQVPRVSPTLDWVPVCPSSYLA</sequence>
<proteinExistence type="predicted"/>
<dbReference type="Gene3D" id="3.40.50.12610">
    <property type="match status" value="1"/>
</dbReference>
<feature type="region of interest" description="Disordered" evidence="1">
    <location>
        <begin position="17"/>
        <end position="37"/>
    </location>
</feature>
<evidence type="ECO:0000256" key="1">
    <source>
        <dbReference type="SAM" id="MobiDB-lite"/>
    </source>
</evidence>
<protein>
    <submittedName>
        <fullName evidence="2">Uncharacterized protein</fullName>
    </submittedName>
</protein>
<gene>
    <name evidence="2" type="ORF">B0H16DRAFT_1503002</name>
</gene>
<keyword evidence="3" id="KW-1185">Reference proteome</keyword>
<dbReference type="EMBL" id="JARKIB010000007">
    <property type="protein sequence ID" value="KAJ7778304.1"/>
    <property type="molecule type" value="Genomic_DNA"/>
</dbReference>
<dbReference type="AlphaFoldDB" id="A0AAD7NWU9"/>
<feature type="compositionally biased region" description="Low complexity" evidence="1">
    <location>
        <begin position="23"/>
        <end position="32"/>
    </location>
</feature>